<sequence>MKKTYSKADLQKKAQGVFKSYPDADKLFATTDGQFFLDQNRANLHAGAKGKVIEVENDAVLESTETKTGKTLKAEDLIANAKDIETIEAVEAAIVQETEGKNRTTVLAAYDARIDELKADK</sequence>
<protein>
    <submittedName>
        <fullName evidence="1">Uncharacterized protein</fullName>
    </submittedName>
</protein>
<evidence type="ECO:0000313" key="2">
    <source>
        <dbReference type="Proteomes" id="UP000016160"/>
    </source>
</evidence>
<reference evidence="1 2" key="1">
    <citation type="journal article" date="2013" name="Appl. Environ. Microbiol.">
        <title>The genome of the alga-associated marine flavobacterium Formosa agariphila KMM 3901T reveals a broad potential for degradation of algal polysaccharides.</title>
        <authorList>
            <person name="Mann A.J."/>
            <person name="Hahnke R.L."/>
            <person name="Huang S."/>
            <person name="Werner J."/>
            <person name="Xing P."/>
            <person name="Barbeyron T."/>
            <person name="Huettel B."/>
            <person name="Stueber K."/>
            <person name="Reinhardt R."/>
            <person name="Harder J."/>
            <person name="Gloeckner F.O."/>
            <person name="Amann R.I."/>
            <person name="Teeling H."/>
        </authorList>
    </citation>
    <scope>NUCLEOTIDE SEQUENCE [LARGE SCALE GENOMIC DNA]</scope>
    <source>
        <strain evidence="2">DSM 15362 / KCTC 12365 / LMG 23005 / KMM 3901</strain>
    </source>
</reference>
<dbReference type="STRING" id="1347342.BN863_28610"/>
<accession>T2KPZ3</accession>
<name>T2KPZ3_FORAG</name>
<dbReference type="PATRIC" id="fig|1347342.6.peg.2880"/>
<dbReference type="RefSeq" id="WP_038531825.1">
    <property type="nucleotide sequence ID" value="NZ_HG315671.1"/>
</dbReference>
<dbReference type="OrthoDB" id="1450308at2"/>
<dbReference type="Proteomes" id="UP000016160">
    <property type="component" value="Chromosome"/>
</dbReference>
<dbReference type="AlphaFoldDB" id="T2KPZ3"/>
<organism evidence="1 2">
    <name type="scientific">Formosa agariphila (strain DSM 15362 / KCTC 12365 / LMG 23005 / KMM 3901 / M-2Alg 35-1)</name>
    <dbReference type="NCBI Taxonomy" id="1347342"/>
    <lineage>
        <taxon>Bacteria</taxon>
        <taxon>Pseudomonadati</taxon>
        <taxon>Bacteroidota</taxon>
        <taxon>Flavobacteriia</taxon>
        <taxon>Flavobacteriales</taxon>
        <taxon>Flavobacteriaceae</taxon>
        <taxon>Formosa</taxon>
    </lineage>
</organism>
<dbReference type="EMBL" id="HG315671">
    <property type="protein sequence ID" value="CDF80573.1"/>
    <property type="molecule type" value="Genomic_DNA"/>
</dbReference>
<evidence type="ECO:0000313" key="1">
    <source>
        <dbReference type="EMBL" id="CDF80573.1"/>
    </source>
</evidence>
<dbReference type="HOGENOM" id="CLU_2034633_0_0_10"/>
<gene>
    <name evidence="1" type="ORF">BN863_28610</name>
</gene>
<proteinExistence type="predicted"/>
<keyword evidence="2" id="KW-1185">Reference proteome</keyword>